<keyword evidence="2" id="KW-0521">NADP</keyword>
<dbReference type="CDD" id="cd05233">
    <property type="entry name" value="SDR_c"/>
    <property type="match status" value="1"/>
</dbReference>
<comment type="similarity">
    <text evidence="1">Belongs to the short-chain dehydrogenases/reductases (SDR) family.</text>
</comment>
<reference evidence="4" key="1">
    <citation type="journal article" date="2020" name="Stud. Mycol.">
        <title>101 Dothideomycetes genomes: a test case for predicting lifestyles and emergence of pathogens.</title>
        <authorList>
            <person name="Haridas S."/>
            <person name="Albert R."/>
            <person name="Binder M."/>
            <person name="Bloem J."/>
            <person name="Labutti K."/>
            <person name="Salamov A."/>
            <person name="Andreopoulos B."/>
            <person name="Baker S."/>
            <person name="Barry K."/>
            <person name="Bills G."/>
            <person name="Bluhm B."/>
            <person name="Cannon C."/>
            <person name="Castanera R."/>
            <person name="Culley D."/>
            <person name="Daum C."/>
            <person name="Ezra D."/>
            <person name="Gonzalez J."/>
            <person name="Henrissat B."/>
            <person name="Kuo A."/>
            <person name="Liang C."/>
            <person name="Lipzen A."/>
            <person name="Lutzoni F."/>
            <person name="Magnuson J."/>
            <person name="Mondo S."/>
            <person name="Nolan M."/>
            <person name="Ohm R."/>
            <person name="Pangilinan J."/>
            <person name="Park H.-J."/>
            <person name="Ramirez L."/>
            <person name="Alfaro M."/>
            <person name="Sun H."/>
            <person name="Tritt A."/>
            <person name="Yoshinaga Y."/>
            <person name="Zwiers L.-H."/>
            <person name="Turgeon B."/>
            <person name="Goodwin S."/>
            <person name="Spatafora J."/>
            <person name="Crous P."/>
            <person name="Grigoriev I."/>
        </authorList>
    </citation>
    <scope>NUCLEOTIDE SEQUENCE</scope>
    <source>
        <strain evidence="4">CBS 175.79</strain>
    </source>
</reference>
<dbReference type="InterPro" id="IPR036291">
    <property type="entry name" value="NAD(P)-bd_dom_sf"/>
</dbReference>
<gene>
    <name evidence="4" type="ORF">BU24DRAFT_424729</name>
</gene>
<dbReference type="PRINTS" id="PR00081">
    <property type="entry name" value="GDHRDH"/>
</dbReference>
<evidence type="ECO:0000256" key="1">
    <source>
        <dbReference type="ARBA" id="ARBA00006484"/>
    </source>
</evidence>
<accession>A0A6A5XKC3</accession>
<keyword evidence="5" id="KW-1185">Reference proteome</keyword>
<dbReference type="Proteomes" id="UP000799778">
    <property type="component" value="Unassembled WGS sequence"/>
</dbReference>
<proteinExistence type="inferred from homology"/>
<dbReference type="SUPFAM" id="SSF51735">
    <property type="entry name" value="NAD(P)-binding Rossmann-fold domains"/>
    <property type="match status" value="1"/>
</dbReference>
<dbReference type="InterPro" id="IPR002347">
    <property type="entry name" value="SDR_fam"/>
</dbReference>
<evidence type="ECO:0000313" key="4">
    <source>
        <dbReference type="EMBL" id="KAF2013728.1"/>
    </source>
</evidence>
<dbReference type="AlphaFoldDB" id="A0A6A5XKC3"/>
<evidence type="ECO:0000256" key="3">
    <source>
        <dbReference type="ARBA" id="ARBA00023002"/>
    </source>
</evidence>
<dbReference type="GeneID" id="54285972"/>
<dbReference type="PANTHER" id="PTHR43618:SF2">
    <property type="entry name" value="CHAIN DEHYDROGENASE, PUTATIVE (AFU_ORTHOLOGUE AFUA_6G06930)-RELATED"/>
    <property type="match status" value="1"/>
</dbReference>
<dbReference type="OrthoDB" id="37659at2759"/>
<dbReference type="Gene3D" id="3.40.50.720">
    <property type="entry name" value="NAD(P)-binding Rossmann-like Domain"/>
    <property type="match status" value="1"/>
</dbReference>
<protein>
    <submittedName>
        <fullName evidence="4">Short-chain dehydrogenase/reductase-like protein SDR</fullName>
    </submittedName>
</protein>
<dbReference type="GO" id="GO:0016491">
    <property type="term" value="F:oxidoreductase activity"/>
    <property type="evidence" value="ECO:0007669"/>
    <property type="project" value="UniProtKB-KW"/>
</dbReference>
<organism evidence="4 5">
    <name type="scientific">Aaosphaeria arxii CBS 175.79</name>
    <dbReference type="NCBI Taxonomy" id="1450172"/>
    <lineage>
        <taxon>Eukaryota</taxon>
        <taxon>Fungi</taxon>
        <taxon>Dikarya</taxon>
        <taxon>Ascomycota</taxon>
        <taxon>Pezizomycotina</taxon>
        <taxon>Dothideomycetes</taxon>
        <taxon>Pleosporomycetidae</taxon>
        <taxon>Pleosporales</taxon>
        <taxon>Pleosporales incertae sedis</taxon>
        <taxon>Aaosphaeria</taxon>
    </lineage>
</organism>
<dbReference type="Pfam" id="PF13561">
    <property type="entry name" value="adh_short_C2"/>
    <property type="match status" value="1"/>
</dbReference>
<dbReference type="InterPro" id="IPR052178">
    <property type="entry name" value="Sec_Metab_Biosynth_SDR"/>
</dbReference>
<dbReference type="RefSeq" id="XP_033382067.1">
    <property type="nucleotide sequence ID" value="XM_033528575.1"/>
</dbReference>
<dbReference type="EMBL" id="ML978071">
    <property type="protein sequence ID" value="KAF2013728.1"/>
    <property type="molecule type" value="Genomic_DNA"/>
</dbReference>
<keyword evidence="3" id="KW-0560">Oxidoreductase</keyword>
<sequence length="253" mass="26900">MPYDLKGKNVLITGGSAGLGEVIAHTFAKEGSNVAINYFNRSEKAEEVAKACEAYGVKAIIVKGDVASTADCKRSVEETKEKLGGIDIIIANAGWTKFSQFGDLDALTEEEWDKCWAANVKAPHALLKAAKPTFNENPEGGVLMTTGSIAGTSQGGSSMAYAVTKAAQIQLVKCLATTQGPKIRVNTVLPGLLLTEWGLRYSQEIIDAVKDKAALKHETFLQDCADAFIMLAKNTSMTGTKIQVDAGLNIQGN</sequence>
<evidence type="ECO:0000313" key="5">
    <source>
        <dbReference type="Proteomes" id="UP000799778"/>
    </source>
</evidence>
<dbReference type="PANTHER" id="PTHR43618">
    <property type="entry name" value="7-ALPHA-HYDROXYSTEROID DEHYDROGENASE"/>
    <property type="match status" value="1"/>
</dbReference>
<dbReference type="FunFam" id="3.40.50.720:FF:000084">
    <property type="entry name" value="Short-chain dehydrogenase reductase"/>
    <property type="match status" value="1"/>
</dbReference>
<name>A0A6A5XKC3_9PLEO</name>
<evidence type="ECO:0000256" key="2">
    <source>
        <dbReference type="ARBA" id="ARBA00022857"/>
    </source>
</evidence>